<gene>
    <name evidence="1" type="ORF">EV684_1162</name>
</gene>
<evidence type="ECO:0000313" key="2">
    <source>
        <dbReference type="Proteomes" id="UP000295106"/>
    </source>
</evidence>
<accession>A0A4R2MI43</accession>
<name>A0A4R2MI43_RUBGE</name>
<dbReference type="OrthoDB" id="9134963at2"/>
<dbReference type="Proteomes" id="UP000295106">
    <property type="component" value="Unassembled WGS sequence"/>
</dbReference>
<sequence>MKALAGKLAVAALLCVLALVSAYALHWRSANLSERARLPIAPEADFSAMAIATRAITPATPGAPPIKAWERCALGAARCEQRPRAVEARCQAGVALIAEADWPALRRIPTEDLPGVEHPDSYRTMKLCPP</sequence>
<evidence type="ECO:0000313" key="1">
    <source>
        <dbReference type="EMBL" id="TCO98742.1"/>
    </source>
</evidence>
<comment type="caution">
    <text evidence="1">The sequence shown here is derived from an EMBL/GenBank/DDBJ whole genome shotgun (WGS) entry which is preliminary data.</text>
</comment>
<dbReference type="GeneID" id="99682596"/>
<reference evidence="1 2" key="1">
    <citation type="submission" date="2019-03" db="EMBL/GenBank/DDBJ databases">
        <title>Genomic Encyclopedia of Type Strains, Phase IV (KMG-IV): sequencing the most valuable type-strain genomes for metagenomic binning, comparative biology and taxonomic classification.</title>
        <authorList>
            <person name="Goeker M."/>
        </authorList>
    </citation>
    <scope>NUCLEOTIDE SEQUENCE [LARGE SCALE GENOMIC DNA]</scope>
    <source>
        <strain evidence="1 2">DSM 1709</strain>
    </source>
</reference>
<dbReference type="AlphaFoldDB" id="A0A4R2MI43"/>
<proteinExistence type="predicted"/>
<dbReference type="RefSeq" id="WP_132649289.1">
    <property type="nucleotide sequence ID" value="NZ_CP181386.1"/>
</dbReference>
<dbReference type="EMBL" id="SLXD01000016">
    <property type="protein sequence ID" value="TCO98742.1"/>
    <property type="molecule type" value="Genomic_DNA"/>
</dbReference>
<protein>
    <submittedName>
        <fullName evidence="1">Uncharacterized protein</fullName>
    </submittedName>
</protein>
<organism evidence="1 2">
    <name type="scientific">Rubrivivax gelatinosus</name>
    <name type="common">Rhodocyclus gelatinosus</name>
    <name type="synonym">Rhodopseudomonas gelatinosa</name>
    <dbReference type="NCBI Taxonomy" id="28068"/>
    <lineage>
        <taxon>Bacteria</taxon>
        <taxon>Pseudomonadati</taxon>
        <taxon>Pseudomonadota</taxon>
        <taxon>Betaproteobacteria</taxon>
        <taxon>Burkholderiales</taxon>
        <taxon>Sphaerotilaceae</taxon>
        <taxon>Rubrivivax</taxon>
    </lineage>
</organism>